<feature type="domain" description="PPIase cyclophilin-type" evidence="5">
    <location>
        <begin position="36"/>
        <end position="215"/>
    </location>
</feature>
<dbReference type="GO" id="GO:0006457">
    <property type="term" value="P:protein folding"/>
    <property type="evidence" value="ECO:0007669"/>
    <property type="project" value="InterPro"/>
</dbReference>
<dbReference type="InterPro" id="IPR029000">
    <property type="entry name" value="Cyclophilin-like_dom_sf"/>
</dbReference>
<dbReference type="PROSITE" id="PS50072">
    <property type="entry name" value="CSA_PPIASE_2"/>
    <property type="match status" value="1"/>
</dbReference>
<dbReference type="Pfam" id="PF00160">
    <property type="entry name" value="Pro_isomerase"/>
    <property type="match status" value="1"/>
</dbReference>
<dbReference type="PhylomeDB" id="A0A0G4HT71"/>
<evidence type="ECO:0000256" key="2">
    <source>
        <dbReference type="ARBA" id="ARBA00023235"/>
    </source>
</evidence>
<comment type="similarity">
    <text evidence="3">Belongs to the cyclophilin-type PPIase family.</text>
</comment>
<keyword evidence="1 3" id="KW-0697">Rotamase</keyword>
<dbReference type="PANTHER" id="PTHR45625">
    <property type="entry name" value="PEPTIDYL-PROLYL CIS-TRANS ISOMERASE-RELATED"/>
    <property type="match status" value="1"/>
</dbReference>
<dbReference type="InterPro" id="IPR024936">
    <property type="entry name" value="Cyclophilin-type_PPIase"/>
</dbReference>
<dbReference type="PROSITE" id="PS00170">
    <property type="entry name" value="CSA_PPIASE_1"/>
    <property type="match status" value="1"/>
</dbReference>
<evidence type="ECO:0000256" key="3">
    <source>
        <dbReference type="RuleBase" id="RU363019"/>
    </source>
</evidence>
<dbReference type="InterPro" id="IPR020892">
    <property type="entry name" value="Cyclophilin-type_PPIase_CS"/>
</dbReference>
<sequence length="216" mass="23542">MLSNFRSLLQHKTRTFSFRLLSTAATKMPNPTATFETTMGNFTAEVFLDKMPYTASNFIDLAKTGFYNGLTFHRVIDGFMAQFGCPHSRDPNSRAAGTGGPPGGSSFLNLATNSQEKRDGEGNVKDEFPNCPQISNEPGTLSMANTGAPNSGGSQFFINVAHNSFLDFFDKSTPSSHPVFAKVVDGFDIVQKICKVKTSRDDKPGTPIYMNKITIS</sequence>
<dbReference type="PANTHER" id="PTHR45625:SF4">
    <property type="entry name" value="PEPTIDYLPROLYL ISOMERASE DOMAIN AND WD REPEAT-CONTAINING PROTEIN 1"/>
    <property type="match status" value="1"/>
</dbReference>
<dbReference type="InterPro" id="IPR002130">
    <property type="entry name" value="Cyclophilin-type_PPIase_dom"/>
</dbReference>
<dbReference type="SUPFAM" id="SSF50891">
    <property type="entry name" value="Cyclophilin-like"/>
    <property type="match status" value="1"/>
</dbReference>
<dbReference type="InterPro" id="IPR044666">
    <property type="entry name" value="Cyclophilin_A-like"/>
</dbReference>
<organism evidence="6">
    <name type="scientific">Chromera velia CCMP2878</name>
    <dbReference type="NCBI Taxonomy" id="1169474"/>
    <lineage>
        <taxon>Eukaryota</taxon>
        <taxon>Sar</taxon>
        <taxon>Alveolata</taxon>
        <taxon>Colpodellida</taxon>
        <taxon>Chromeraceae</taxon>
        <taxon>Chromera</taxon>
    </lineage>
</organism>
<feature type="compositionally biased region" description="Basic and acidic residues" evidence="4">
    <location>
        <begin position="115"/>
        <end position="128"/>
    </location>
</feature>
<comment type="function">
    <text evidence="3">PPIases accelerate the folding of proteins. It catalyzes the cis-trans isomerization of proline imidic peptide bonds in oligopeptides.</text>
</comment>
<dbReference type="PIRSF" id="PIRSF001467">
    <property type="entry name" value="Peptidylpro_ismrse"/>
    <property type="match status" value="1"/>
</dbReference>
<evidence type="ECO:0000256" key="4">
    <source>
        <dbReference type="SAM" id="MobiDB-lite"/>
    </source>
</evidence>
<dbReference type="EC" id="5.2.1.8" evidence="3"/>
<gene>
    <name evidence="6" type="ORF">Cvel_8400</name>
</gene>
<dbReference type="PRINTS" id="PR00153">
    <property type="entry name" value="CSAPPISMRASE"/>
</dbReference>
<dbReference type="VEuPathDB" id="CryptoDB:Cvel_8400"/>
<dbReference type="Gene3D" id="2.40.100.10">
    <property type="entry name" value="Cyclophilin-like"/>
    <property type="match status" value="1"/>
</dbReference>
<dbReference type="EMBL" id="CDMZ01003787">
    <property type="protein sequence ID" value="CEM47575.1"/>
    <property type="molecule type" value="Genomic_DNA"/>
</dbReference>
<evidence type="ECO:0000313" key="6">
    <source>
        <dbReference type="EMBL" id="CEM47575.1"/>
    </source>
</evidence>
<accession>A0A0G4HT71</accession>
<evidence type="ECO:0000259" key="5">
    <source>
        <dbReference type="PROSITE" id="PS50072"/>
    </source>
</evidence>
<reference evidence="6" key="1">
    <citation type="submission" date="2014-11" db="EMBL/GenBank/DDBJ databases">
        <authorList>
            <person name="Otto D Thomas"/>
            <person name="Naeem Raeece"/>
        </authorList>
    </citation>
    <scope>NUCLEOTIDE SEQUENCE</scope>
</reference>
<dbReference type="CDD" id="cd00317">
    <property type="entry name" value="cyclophilin"/>
    <property type="match status" value="1"/>
</dbReference>
<evidence type="ECO:0000256" key="1">
    <source>
        <dbReference type="ARBA" id="ARBA00023110"/>
    </source>
</evidence>
<name>A0A0G4HT71_9ALVE</name>
<protein>
    <recommendedName>
        <fullName evidence="3">Peptidyl-prolyl cis-trans isomerase</fullName>
        <shortName evidence="3">PPIase</shortName>
        <ecNumber evidence="3">5.2.1.8</ecNumber>
    </recommendedName>
</protein>
<comment type="catalytic activity">
    <reaction evidence="3">
        <text>[protein]-peptidylproline (omega=180) = [protein]-peptidylproline (omega=0)</text>
        <dbReference type="Rhea" id="RHEA:16237"/>
        <dbReference type="Rhea" id="RHEA-COMP:10747"/>
        <dbReference type="Rhea" id="RHEA-COMP:10748"/>
        <dbReference type="ChEBI" id="CHEBI:83833"/>
        <dbReference type="ChEBI" id="CHEBI:83834"/>
        <dbReference type="EC" id="5.2.1.8"/>
    </reaction>
</comment>
<feature type="compositionally biased region" description="Polar residues" evidence="4">
    <location>
        <begin position="132"/>
        <end position="146"/>
    </location>
</feature>
<dbReference type="GO" id="GO:0003755">
    <property type="term" value="F:peptidyl-prolyl cis-trans isomerase activity"/>
    <property type="evidence" value="ECO:0007669"/>
    <property type="project" value="UniProtKB-UniRule"/>
</dbReference>
<proteinExistence type="inferred from homology"/>
<feature type="region of interest" description="Disordered" evidence="4">
    <location>
        <begin position="90"/>
        <end position="146"/>
    </location>
</feature>
<dbReference type="AlphaFoldDB" id="A0A0G4HT71"/>
<keyword evidence="2 3" id="KW-0413">Isomerase</keyword>